<dbReference type="RefSeq" id="WP_204673326.1">
    <property type="nucleotide sequence ID" value="NZ_JACJKQ010000018.1"/>
</dbReference>
<feature type="transmembrane region" description="Helical" evidence="1">
    <location>
        <begin position="12"/>
        <end position="35"/>
    </location>
</feature>
<comment type="caution">
    <text evidence="2">The sequence shown here is derived from an EMBL/GenBank/DDBJ whole genome shotgun (WGS) entry which is preliminary data.</text>
</comment>
<evidence type="ECO:0000256" key="1">
    <source>
        <dbReference type="SAM" id="Phobius"/>
    </source>
</evidence>
<name>A0ABT7VB46_9ACTN</name>
<keyword evidence="1" id="KW-1133">Transmembrane helix</keyword>
<evidence type="ECO:0000313" key="2">
    <source>
        <dbReference type="EMBL" id="MDM8275720.1"/>
    </source>
</evidence>
<gene>
    <name evidence="2" type="ORF">QUW28_09485</name>
</gene>
<dbReference type="Proteomes" id="UP001529421">
    <property type="component" value="Unassembled WGS sequence"/>
</dbReference>
<feature type="transmembrane region" description="Helical" evidence="1">
    <location>
        <begin position="47"/>
        <end position="67"/>
    </location>
</feature>
<dbReference type="EMBL" id="JAUDDZ010000018">
    <property type="protein sequence ID" value="MDM8275720.1"/>
    <property type="molecule type" value="Genomic_DNA"/>
</dbReference>
<reference evidence="2 3" key="2">
    <citation type="submission" date="2023-06" db="EMBL/GenBank/DDBJ databases">
        <authorList>
            <person name="Zeman M."/>
            <person name="Kubasova T."/>
            <person name="Jahodarova E."/>
            <person name="Nykrynova M."/>
            <person name="Rychlik I."/>
        </authorList>
    </citation>
    <scope>NUCLEOTIDE SEQUENCE [LARGE SCALE GENOMIC DNA]</scope>
    <source>
        <strain evidence="2 3">154_Feed</strain>
    </source>
</reference>
<feature type="transmembrane region" description="Helical" evidence="1">
    <location>
        <begin position="73"/>
        <end position="96"/>
    </location>
</feature>
<keyword evidence="1" id="KW-0812">Transmembrane</keyword>
<keyword evidence="3" id="KW-1185">Reference proteome</keyword>
<keyword evidence="1" id="KW-0472">Membrane</keyword>
<proteinExistence type="predicted"/>
<reference evidence="3" key="1">
    <citation type="submission" date="2023-06" db="EMBL/GenBank/DDBJ databases">
        <title>Identification and characterization of horizontal gene transfer across gut microbiota members of farm animals based on homology search.</title>
        <authorList>
            <person name="Zeman M."/>
            <person name="Kubasova T."/>
            <person name="Jahodarova E."/>
            <person name="Nykrynova M."/>
            <person name="Rychlik I."/>
        </authorList>
    </citation>
    <scope>NUCLEOTIDE SEQUENCE [LARGE SCALE GENOMIC DNA]</scope>
    <source>
        <strain evidence="3">154_Feed</strain>
    </source>
</reference>
<protein>
    <submittedName>
        <fullName evidence="2">Uncharacterized protein</fullName>
    </submittedName>
</protein>
<evidence type="ECO:0000313" key="3">
    <source>
        <dbReference type="Proteomes" id="UP001529421"/>
    </source>
</evidence>
<accession>A0ABT7VB46</accession>
<organism evidence="2 3">
    <name type="scientific">Enorma phocaeensis</name>
    <dbReference type="NCBI Taxonomy" id="1871019"/>
    <lineage>
        <taxon>Bacteria</taxon>
        <taxon>Bacillati</taxon>
        <taxon>Actinomycetota</taxon>
        <taxon>Coriobacteriia</taxon>
        <taxon>Coriobacteriales</taxon>
        <taxon>Coriobacteriaceae</taxon>
        <taxon>Enorma</taxon>
    </lineage>
</organism>
<sequence length="99" mass="10360">MAQIDLLAHLPAVVLGALVGIFAFVPLLLALVPVLRRTCDANMAKGMLGVIVSFAILFVAVVAVYLVARDALLPFLVGELGGFFVCWVAVAMAVIAHKG</sequence>